<dbReference type="PANTHER" id="PTHR46986">
    <property type="entry name" value="ENDORIBONUCLEASE YBEY, CHLOROPLASTIC"/>
    <property type="match status" value="1"/>
</dbReference>
<dbReference type="InterPro" id="IPR023091">
    <property type="entry name" value="MetalPrtase_cat_dom_sf_prd"/>
</dbReference>
<dbReference type="STRING" id="1238182.C882_1278"/>
<feature type="region of interest" description="Disordered" evidence="8">
    <location>
        <begin position="170"/>
        <end position="201"/>
    </location>
</feature>
<dbReference type="GO" id="GO:0004521">
    <property type="term" value="F:RNA endonuclease activity"/>
    <property type="evidence" value="ECO:0007669"/>
    <property type="project" value="UniProtKB-UniRule"/>
</dbReference>
<dbReference type="Gene3D" id="3.40.390.30">
    <property type="entry name" value="Metalloproteases ('zincins'), catalytic domain"/>
    <property type="match status" value="1"/>
</dbReference>
<feature type="binding site" evidence="7">
    <location>
        <position position="153"/>
    </location>
    <ligand>
        <name>Zn(2+)</name>
        <dbReference type="ChEBI" id="CHEBI:29105"/>
        <note>catalytic</note>
    </ligand>
</feature>
<dbReference type="Proteomes" id="UP000009881">
    <property type="component" value="Unassembled WGS sequence"/>
</dbReference>
<evidence type="ECO:0000256" key="7">
    <source>
        <dbReference type="HAMAP-Rule" id="MF_00009"/>
    </source>
</evidence>
<evidence type="ECO:0000313" key="10">
    <source>
        <dbReference type="Proteomes" id="UP000009881"/>
    </source>
</evidence>
<sequence length="201" mass="21351">MSGDPAQSSEPTASRLDVEVMVEESRWADTIPDASAIAERAARAAYARAAADSFDPAPPAAAELTIVLADDAAVQALNRDYRGKDTPTNVLSFATLDDETAPPPPPGEPLFLGDVILALETCTMEAAEAGKPAADHLFHLVVHGVLHCLGFDHEADAEAEEMEALETAILRDHGLPDPYAPDPHPDDQQEEAAAPSPERER</sequence>
<dbReference type="eggNOG" id="COG0319">
    <property type="taxonomic scope" value="Bacteria"/>
</dbReference>
<evidence type="ECO:0000256" key="2">
    <source>
        <dbReference type="ARBA" id="ARBA00022722"/>
    </source>
</evidence>
<dbReference type="EC" id="3.1.-.-" evidence="7"/>
<keyword evidence="10" id="KW-1185">Reference proteome</keyword>
<evidence type="ECO:0000256" key="4">
    <source>
        <dbReference type="ARBA" id="ARBA00022759"/>
    </source>
</evidence>
<keyword evidence="6 7" id="KW-0862">Zinc</keyword>
<keyword evidence="5 7" id="KW-0378">Hydrolase</keyword>
<comment type="cofactor">
    <cofactor evidence="7">
        <name>Zn(2+)</name>
        <dbReference type="ChEBI" id="CHEBI:29105"/>
    </cofactor>
    <text evidence="7">Binds 1 zinc ion.</text>
</comment>
<dbReference type="Pfam" id="PF02130">
    <property type="entry name" value="YbeY"/>
    <property type="match status" value="1"/>
</dbReference>
<evidence type="ECO:0000313" key="9">
    <source>
        <dbReference type="EMBL" id="EKV27683.1"/>
    </source>
</evidence>
<evidence type="ECO:0000256" key="6">
    <source>
        <dbReference type="ARBA" id="ARBA00022833"/>
    </source>
</evidence>
<keyword evidence="3 7" id="KW-0479">Metal-binding</keyword>
<keyword evidence="4 7" id="KW-0255">Endonuclease</keyword>
<keyword evidence="2 7" id="KW-0540">Nuclease</keyword>
<keyword evidence="7" id="KW-0698">rRNA processing</keyword>
<accession>K9HAU7</accession>
<evidence type="ECO:0000256" key="8">
    <source>
        <dbReference type="SAM" id="MobiDB-lite"/>
    </source>
</evidence>
<feature type="compositionally biased region" description="Low complexity" evidence="8">
    <location>
        <begin position="191"/>
        <end position="201"/>
    </location>
</feature>
<protein>
    <recommendedName>
        <fullName evidence="7">Endoribonuclease YbeY</fullName>
        <ecNumber evidence="7">3.1.-.-</ecNumber>
    </recommendedName>
</protein>
<evidence type="ECO:0000256" key="3">
    <source>
        <dbReference type="ARBA" id="ARBA00022723"/>
    </source>
</evidence>
<comment type="function">
    <text evidence="7">Single strand-specific metallo-endoribonuclease involved in late-stage 70S ribosome quality control and in maturation of the 3' terminus of the 16S rRNA.</text>
</comment>
<keyword evidence="7" id="KW-0963">Cytoplasm</keyword>
<dbReference type="GO" id="GO:0008270">
    <property type="term" value="F:zinc ion binding"/>
    <property type="evidence" value="ECO:0007669"/>
    <property type="project" value="UniProtKB-UniRule"/>
</dbReference>
<dbReference type="NCBIfam" id="TIGR00043">
    <property type="entry name" value="rRNA maturation RNase YbeY"/>
    <property type="match status" value="1"/>
</dbReference>
<dbReference type="InterPro" id="IPR002036">
    <property type="entry name" value="YbeY"/>
</dbReference>
<dbReference type="SUPFAM" id="SSF55486">
    <property type="entry name" value="Metalloproteases ('zincins'), catalytic domain"/>
    <property type="match status" value="1"/>
</dbReference>
<feature type="binding site" evidence="7">
    <location>
        <position position="143"/>
    </location>
    <ligand>
        <name>Zn(2+)</name>
        <dbReference type="ChEBI" id="CHEBI:29105"/>
        <note>catalytic</note>
    </ligand>
</feature>
<keyword evidence="7" id="KW-0690">Ribosome biogenesis</keyword>
<comment type="caution">
    <text evidence="9">The sequence shown here is derived from an EMBL/GenBank/DDBJ whole genome shotgun (WGS) entry which is preliminary data.</text>
</comment>
<dbReference type="RefSeq" id="WP_009541934.1">
    <property type="nucleotide sequence ID" value="NZ_ANHY01000018.1"/>
</dbReference>
<name>K9HAU7_9PROT</name>
<feature type="binding site" evidence="7">
    <location>
        <position position="147"/>
    </location>
    <ligand>
        <name>Zn(2+)</name>
        <dbReference type="ChEBI" id="CHEBI:29105"/>
        <note>catalytic</note>
    </ligand>
</feature>
<proteinExistence type="inferred from homology"/>
<evidence type="ECO:0000256" key="1">
    <source>
        <dbReference type="ARBA" id="ARBA00010875"/>
    </source>
</evidence>
<dbReference type="GO" id="GO:0006364">
    <property type="term" value="P:rRNA processing"/>
    <property type="evidence" value="ECO:0007669"/>
    <property type="project" value="UniProtKB-UniRule"/>
</dbReference>
<comment type="similarity">
    <text evidence="1 7">Belongs to the endoribonuclease YbeY family.</text>
</comment>
<comment type="subcellular location">
    <subcellularLocation>
        <location evidence="7">Cytoplasm</location>
    </subcellularLocation>
</comment>
<dbReference type="PANTHER" id="PTHR46986:SF1">
    <property type="entry name" value="ENDORIBONUCLEASE YBEY, CHLOROPLASTIC"/>
    <property type="match status" value="1"/>
</dbReference>
<dbReference type="EMBL" id="ANHY01000018">
    <property type="protein sequence ID" value="EKV27683.1"/>
    <property type="molecule type" value="Genomic_DNA"/>
</dbReference>
<evidence type="ECO:0000256" key="5">
    <source>
        <dbReference type="ARBA" id="ARBA00022801"/>
    </source>
</evidence>
<dbReference type="GO" id="GO:0004222">
    <property type="term" value="F:metalloendopeptidase activity"/>
    <property type="evidence" value="ECO:0007669"/>
    <property type="project" value="InterPro"/>
</dbReference>
<dbReference type="HAMAP" id="MF_00009">
    <property type="entry name" value="Endoribonucl_YbeY"/>
    <property type="match status" value="1"/>
</dbReference>
<dbReference type="PATRIC" id="fig|1238182.3.peg.3492"/>
<reference evidence="9 10" key="1">
    <citation type="journal article" date="2013" name="Genome Announc.">
        <title>Draft Genome Sequence of an Alphaproteobacterium, Caenispirillum salinarum AK4(T), Isolated from a Solar Saltern.</title>
        <authorList>
            <person name="Khatri I."/>
            <person name="Singh A."/>
            <person name="Korpole S."/>
            <person name="Pinnaka A.K."/>
            <person name="Subramanian S."/>
        </authorList>
    </citation>
    <scope>NUCLEOTIDE SEQUENCE [LARGE SCALE GENOMIC DNA]</scope>
    <source>
        <strain evidence="9 10">AK4</strain>
    </source>
</reference>
<dbReference type="AlphaFoldDB" id="K9HAU7"/>
<organism evidence="9 10">
    <name type="scientific">Caenispirillum salinarum AK4</name>
    <dbReference type="NCBI Taxonomy" id="1238182"/>
    <lineage>
        <taxon>Bacteria</taxon>
        <taxon>Pseudomonadati</taxon>
        <taxon>Pseudomonadota</taxon>
        <taxon>Alphaproteobacteria</taxon>
        <taxon>Rhodospirillales</taxon>
        <taxon>Novispirillaceae</taxon>
        <taxon>Caenispirillum</taxon>
    </lineage>
</organism>
<gene>
    <name evidence="7" type="primary">ybeY</name>
    <name evidence="9" type="ORF">C882_1278</name>
</gene>
<dbReference type="GO" id="GO:0005737">
    <property type="term" value="C:cytoplasm"/>
    <property type="evidence" value="ECO:0007669"/>
    <property type="project" value="UniProtKB-SubCell"/>
</dbReference>